<proteinExistence type="predicted"/>
<evidence type="ECO:0008006" key="6">
    <source>
        <dbReference type="Google" id="ProtNLM"/>
    </source>
</evidence>
<dbReference type="PANTHER" id="PTHR46470">
    <property type="entry name" value="N-ACYLNEURAMINATE-9-PHOSPHATASE"/>
    <property type="match status" value="1"/>
</dbReference>
<protein>
    <recommendedName>
        <fullName evidence="6">HAD family hydrolase</fullName>
    </recommendedName>
</protein>
<evidence type="ECO:0000256" key="3">
    <source>
        <dbReference type="ARBA" id="ARBA00022842"/>
    </source>
</evidence>
<dbReference type="EMBL" id="PEVY01000002">
    <property type="protein sequence ID" value="PIU75562.1"/>
    <property type="molecule type" value="Genomic_DNA"/>
</dbReference>
<evidence type="ECO:0000313" key="5">
    <source>
        <dbReference type="Proteomes" id="UP000228775"/>
    </source>
</evidence>
<organism evidence="4 5">
    <name type="scientific">Candidatus Portnoybacteria bacterium CG06_land_8_20_14_3_00_39_12</name>
    <dbReference type="NCBI Taxonomy" id="1974809"/>
    <lineage>
        <taxon>Bacteria</taxon>
        <taxon>Candidatus Portnoyibacteriota</taxon>
    </lineage>
</organism>
<comment type="caution">
    <text evidence="4">The sequence shown here is derived from an EMBL/GenBank/DDBJ whole genome shotgun (WGS) entry which is preliminary data.</text>
</comment>
<dbReference type="SFLD" id="SFLDS00003">
    <property type="entry name" value="Haloacid_Dehalogenase"/>
    <property type="match status" value="1"/>
</dbReference>
<dbReference type="PANTHER" id="PTHR46470:SF2">
    <property type="entry name" value="GLYCERALDEHYDE 3-PHOSPHATE PHOSPHATASE"/>
    <property type="match status" value="1"/>
</dbReference>
<dbReference type="Gene3D" id="3.40.50.1000">
    <property type="entry name" value="HAD superfamily/HAD-like"/>
    <property type="match status" value="1"/>
</dbReference>
<dbReference type="GO" id="GO:0016791">
    <property type="term" value="F:phosphatase activity"/>
    <property type="evidence" value="ECO:0007669"/>
    <property type="project" value="TreeGrafter"/>
</dbReference>
<gene>
    <name evidence="4" type="ORF">COS76_00045</name>
</gene>
<dbReference type="Pfam" id="PF00702">
    <property type="entry name" value="Hydrolase"/>
    <property type="match status" value="1"/>
</dbReference>
<reference evidence="5" key="1">
    <citation type="submission" date="2017-09" db="EMBL/GenBank/DDBJ databases">
        <title>Depth-based differentiation of microbial function through sediment-hosted aquifers and enrichment of novel symbionts in the deep terrestrial subsurface.</title>
        <authorList>
            <person name="Probst A.J."/>
            <person name="Ladd B."/>
            <person name="Jarett J.K."/>
            <person name="Geller-Mcgrath D.E."/>
            <person name="Sieber C.M.K."/>
            <person name="Emerson J.B."/>
            <person name="Anantharaman K."/>
            <person name="Thomas B.C."/>
            <person name="Malmstrom R."/>
            <person name="Stieglmeier M."/>
            <person name="Klingl A."/>
            <person name="Woyke T."/>
            <person name="Ryan C.M."/>
            <person name="Banfield J.F."/>
        </authorList>
    </citation>
    <scope>NUCLEOTIDE SEQUENCE [LARGE SCALE GENOMIC DNA]</scope>
</reference>
<dbReference type="SUPFAM" id="SSF56784">
    <property type="entry name" value="HAD-like"/>
    <property type="match status" value="1"/>
</dbReference>
<evidence type="ECO:0000313" key="4">
    <source>
        <dbReference type="EMBL" id="PIU75562.1"/>
    </source>
</evidence>
<dbReference type="SFLD" id="SFLDG01129">
    <property type="entry name" value="C1.5:_HAD__Beta-PGM__Phosphata"/>
    <property type="match status" value="1"/>
</dbReference>
<keyword evidence="3" id="KW-0460">Magnesium</keyword>
<dbReference type="AlphaFoldDB" id="A0A2M7AY59"/>
<dbReference type="InterPro" id="IPR036412">
    <property type="entry name" value="HAD-like_sf"/>
</dbReference>
<keyword evidence="1" id="KW-0479">Metal-binding</keyword>
<dbReference type="InterPro" id="IPR023214">
    <property type="entry name" value="HAD_sf"/>
</dbReference>
<evidence type="ECO:0000256" key="2">
    <source>
        <dbReference type="ARBA" id="ARBA00022801"/>
    </source>
</evidence>
<dbReference type="InterPro" id="IPR051400">
    <property type="entry name" value="HAD-like_hydrolase"/>
</dbReference>
<accession>A0A2M7AY59</accession>
<name>A0A2M7AY59_9BACT</name>
<keyword evidence="2" id="KW-0378">Hydrolase</keyword>
<evidence type="ECO:0000256" key="1">
    <source>
        <dbReference type="ARBA" id="ARBA00022723"/>
    </source>
</evidence>
<dbReference type="GO" id="GO:0046872">
    <property type="term" value="F:metal ion binding"/>
    <property type="evidence" value="ECO:0007669"/>
    <property type="project" value="UniProtKB-KW"/>
</dbReference>
<dbReference type="Proteomes" id="UP000228775">
    <property type="component" value="Unassembled WGS sequence"/>
</dbReference>
<sequence>MRNRKMIIFDLDGTLYGFKGGSFKQSGVYKKVLLNTEEYIVDKLQKNKIEAKSILKEILNEYGEKISIGLEEKFKIDRYDYFNTAWDIEAKRYIRHDPRLRRILVKLKKDFDLIVISDAPMIWIKRVLRELKIENLFKKIFSGEGNIRKEFGNAFEEIVKVLKIEPQFCIVFGDQEETDIIPAKKVGMRTVLVNKKTKSSIADYTIKSIQEIEKAIKYLNF</sequence>
<dbReference type="Gene3D" id="1.10.150.520">
    <property type="match status" value="1"/>
</dbReference>